<dbReference type="InterPro" id="IPR023394">
    <property type="entry name" value="Sec7_C_sf"/>
</dbReference>
<dbReference type="PANTHER" id="PTHR10663:SF372">
    <property type="entry name" value="F-BOX ONLY PROTEIN 8"/>
    <property type="match status" value="1"/>
</dbReference>
<dbReference type="InterPro" id="IPR035999">
    <property type="entry name" value="Sec7_dom_sf"/>
</dbReference>
<reference evidence="2" key="1">
    <citation type="submission" date="2019-03" db="EMBL/GenBank/DDBJ databases">
        <title>Improved annotation for the trematode Fasciola hepatica.</title>
        <authorList>
            <person name="Choi Y.-J."/>
            <person name="Martin J."/>
            <person name="Mitreva M."/>
        </authorList>
    </citation>
    <scope>NUCLEOTIDE SEQUENCE [LARGE SCALE GENOMIC DNA]</scope>
</reference>
<comment type="caution">
    <text evidence="2">The sequence shown here is derived from an EMBL/GenBank/DDBJ whole genome shotgun (WGS) entry which is preliminary data.</text>
</comment>
<dbReference type="InterPro" id="IPR001810">
    <property type="entry name" value="F-box_dom"/>
</dbReference>
<dbReference type="Pfam" id="PF12937">
    <property type="entry name" value="F-box-like"/>
    <property type="match status" value="1"/>
</dbReference>
<dbReference type="SUPFAM" id="SSF48425">
    <property type="entry name" value="Sec7 domain"/>
    <property type="match status" value="1"/>
</dbReference>
<dbReference type="AlphaFoldDB" id="A0A4E0RJ11"/>
<evidence type="ECO:0000313" key="2">
    <source>
        <dbReference type="EMBL" id="THD28969.1"/>
    </source>
</evidence>
<evidence type="ECO:0000259" key="1">
    <source>
        <dbReference type="PROSITE" id="PS50190"/>
    </source>
</evidence>
<evidence type="ECO:0000313" key="3">
    <source>
        <dbReference type="Proteomes" id="UP000230066"/>
    </source>
</evidence>
<dbReference type="Gene3D" id="1.10.1000.11">
    <property type="entry name" value="Arf Nucleotide-binding Site Opener,domain 2"/>
    <property type="match status" value="1"/>
</dbReference>
<dbReference type="SMART" id="SM00222">
    <property type="entry name" value="Sec7"/>
    <property type="match status" value="1"/>
</dbReference>
<dbReference type="GO" id="GO:0032012">
    <property type="term" value="P:regulation of ARF protein signal transduction"/>
    <property type="evidence" value="ECO:0007669"/>
    <property type="project" value="InterPro"/>
</dbReference>
<feature type="domain" description="SEC7" evidence="1">
    <location>
        <begin position="5"/>
        <end position="211"/>
    </location>
</feature>
<gene>
    <name evidence="2" type="ORF">D915_000182</name>
</gene>
<dbReference type="PANTHER" id="PTHR10663">
    <property type="entry name" value="GUANYL-NUCLEOTIDE EXCHANGE FACTOR"/>
    <property type="match status" value="1"/>
</dbReference>
<dbReference type="Gene3D" id="1.20.1280.50">
    <property type="match status" value="1"/>
</dbReference>
<dbReference type="Proteomes" id="UP000230066">
    <property type="component" value="Unassembled WGS sequence"/>
</dbReference>
<dbReference type="InterPro" id="IPR036047">
    <property type="entry name" value="F-box-like_dom_sf"/>
</dbReference>
<dbReference type="GO" id="GO:0005085">
    <property type="term" value="F:guanyl-nucleotide exchange factor activity"/>
    <property type="evidence" value="ECO:0007669"/>
    <property type="project" value="InterPro"/>
</dbReference>
<dbReference type="Pfam" id="PF01369">
    <property type="entry name" value="Sec7"/>
    <property type="match status" value="1"/>
</dbReference>
<dbReference type="EMBL" id="JXXN02000032">
    <property type="protein sequence ID" value="THD28969.1"/>
    <property type="molecule type" value="Genomic_DNA"/>
</dbReference>
<proteinExistence type="predicted"/>
<keyword evidence="3" id="KW-1185">Reference proteome</keyword>
<dbReference type="InterPro" id="IPR000904">
    <property type="entry name" value="Sec7_dom"/>
</dbReference>
<organism evidence="2 3">
    <name type="scientific">Fasciola hepatica</name>
    <name type="common">Liver fluke</name>
    <dbReference type="NCBI Taxonomy" id="6192"/>
    <lineage>
        <taxon>Eukaryota</taxon>
        <taxon>Metazoa</taxon>
        <taxon>Spiralia</taxon>
        <taxon>Lophotrochozoa</taxon>
        <taxon>Platyhelminthes</taxon>
        <taxon>Trematoda</taxon>
        <taxon>Digenea</taxon>
        <taxon>Plagiorchiida</taxon>
        <taxon>Echinostomata</taxon>
        <taxon>Echinostomatoidea</taxon>
        <taxon>Fasciolidae</taxon>
        <taxon>Fasciola</taxon>
    </lineage>
</organism>
<dbReference type="PROSITE" id="PS50190">
    <property type="entry name" value="SEC7"/>
    <property type="match status" value="1"/>
</dbReference>
<protein>
    <submittedName>
        <fullName evidence="2">F-box only protein 8</fullName>
    </submittedName>
</protein>
<dbReference type="SUPFAM" id="SSF81383">
    <property type="entry name" value="F-box domain"/>
    <property type="match status" value="1"/>
</dbReference>
<sequence length="234" mass="26738">MGQIIERYNRDTEFGIPSVDNRRASIRRLRRRYHPCHRPVTAQKTNSFVDLSLIPPELALSVLSHLGATDLCLASCVWRDLACDEFLWQSPSVLSRLLELKSYHKHVLPNALRRLFCELPAPVDEPGSMQFVTSLVSKFSARFVACNPDLGLTEDEVYMLCFSLIMLSTDLWSPHVKNKMSKREFIRNTRHATRTLRDDFLGHLYDNVYMVGHVVLSDLPGPPTPHPAIRSILV</sequence>
<accession>A0A4E0RJ11</accession>
<name>A0A4E0RJ11_FASHE</name>